<dbReference type="Proteomes" id="UP000322634">
    <property type="component" value="Unassembled WGS sequence"/>
</dbReference>
<dbReference type="Gene3D" id="3.40.50.1240">
    <property type="entry name" value="Phosphoglycerate mutase-like"/>
    <property type="match status" value="1"/>
</dbReference>
<name>A0A5D0TP75_9ACTN</name>
<evidence type="ECO:0000313" key="1">
    <source>
        <dbReference type="EMBL" id="TYC07607.1"/>
    </source>
</evidence>
<dbReference type="SMART" id="SM00855">
    <property type="entry name" value="PGAM"/>
    <property type="match status" value="1"/>
</dbReference>
<dbReference type="OrthoDB" id="7502553at2"/>
<keyword evidence="2" id="KW-1185">Reference proteome</keyword>
<accession>A0A5D0TP75</accession>
<dbReference type="AlphaFoldDB" id="A0A5D0TP75"/>
<sequence>MLRAADRQWDTSHTGRDTGPVTVRLVLISHASTAAVRHARFPDDEPLDARGLAAATACHGALGRVSAAHRGPERRCAQTAEALGLDAAPDPLLCDLDAGAWRGRRLTDLGSENPADVYAWMTDPGRAPHGGEPVADVIARTAAWLDRLPDTPSRIAAVTHPAMIRAAVLHVLDAPPGAFWRVDVPPLSQTRLSLNDGRWRLRETGHPLDPVCDDAG</sequence>
<reference evidence="1 2" key="1">
    <citation type="submission" date="2019-08" db="EMBL/GenBank/DDBJ databases">
        <title>Actinomadura sp. nov. CYP1-5 isolated from mountain soil.</title>
        <authorList>
            <person name="Songsumanus A."/>
            <person name="Kuncharoen N."/>
            <person name="Kudo T."/>
            <person name="Yuki M."/>
            <person name="Igarashi Y."/>
            <person name="Tanasupawat S."/>
        </authorList>
    </citation>
    <scope>NUCLEOTIDE SEQUENCE [LARGE SCALE GENOMIC DNA]</scope>
    <source>
        <strain evidence="1 2">GKU157</strain>
    </source>
</reference>
<dbReference type="Pfam" id="PF00300">
    <property type="entry name" value="His_Phos_1"/>
    <property type="match status" value="1"/>
</dbReference>
<comment type="caution">
    <text evidence="1">The sequence shown here is derived from an EMBL/GenBank/DDBJ whole genome shotgun (WGS) entry which is preliminary data.</text>
</comment>
<proteinExistence type="predicted"/>
<dbReference type="EMBL" id="VSFF01000021">
    <property type="protein sequence ID" value="TYC07607.1"/>
    <property type="molecule type" value="Genomic_DNA"/>
</dbReference>
<evidence type="ECO:0000313" key="2">
    <source>
        <dbReference type="Proteomes" id="UP000322634"/>
    </source>
</evidence>
<organism evidence="1 2">
    <name type="scientific">Actinomadura syzygii</name>
    <dbReference type="NCBI Taxonomy" id="1427538"/>
    <lineage>
        <taxon>Bacteria</taxon>
        <taxon>Bacillati</taxon>
        <taxon>Actinomycetota</taxon>
        <taxon>Actinomycetes</taxon>
        <taxon>Streptosporangiales</taxon>
        <taxon>Thermomonosporaceae</taxon>
        <taxon>Actinomadura</taxon>
    </lineage>
</organism>
<dbReference type="SUPFAM" id="SSF53254">
    <property type="entry name" value="Phosphoglycerate mutase-like"/>
    <property type="match status" value="1"/>
</dbReference>
<dbReference type="InterPro" id="IPR029033">
    <property type="entry name" value="His_PPase_superfam"/>
</dbReference>
<dbReference type="InterPro" id="IPR013078">
    <property type="entry name" value="His_Pase_superF_clade-1"/>
</dbReference>
<gene>
    <name evidence="1" type="ORF">FXF65_42175</name>
</gene>
<protein>
    <submittedName>
        <fullName evidence="1">Histidine phosphatase family protein</fullName>
    </submittedName>
</protein>